<keyword evidence="4" id="KW-0812">Transmembrane</keyword>
<evidence type="ECO:0000313" key="7">
    <source>
        <dbReference type="Proteomes" id="UP000306102"/>
    </source>
</evidence>
<gene>
    <name evidence="6" type="ORF">TEA_004492</name>
</gene>
<accession>A0A4S4EAP4</accession>
<feature type="transmembrane region" description="Helical" evidence="4">
    <location>
        <begin position="6"/>
        <end position="23"/>
    </location>
</feature>
<sequence>MVIEILQSYVGCGLFLFILVLVFEKSLQYVKRFSRYKNPDSVRQAREILSRYQLAEFELCVLGNLCPETVEEATAMVPSIKVPCQSLMEASDQDAWGIVKSKGRAIDDEAIEKMLNDLPESQHPEESDIPIHGLSKLLAVLFFWFYNERMQDTLLKA</sequence>
<reference evidence="6 7" key="1">
    <citation type="journal article" date="2018" name="Proc. Natl. Acad. Sci. U.S.A.">
        <title>Draft genome sequence of Camellia sinensis var. sinensis provides insights into the evolution of the tea genome and tea quality.</title>
        <authorList>
            <person name="Wei C."/>
            <person name="Yang H."/>
            <person name="Wang S."/>
            <person name="Zhao J."/>
            <person name="Liu C."/>
            <person name="Gao L."/>
            <person name="Xia E."/>
            <person name="Lu Y."/>
            <person name="Tai Y."/>
            <person name="She G."/>
            <person name="Sun J."/>
            <person name="Cao H."/>
            <person name="Tong W."/>
            <person name="Gao Q."/>
            <person name="Li Y."/>
            <person name="Deng W."/>
            <person name="Jiang X."/>
            <person name="Wang W."/>
            <person name="Chen Q."/>
            <person name="Zhang S."/>
            <person name="Li H."/>
            <person name="Wu J."/>
            <person name="Wang P."/>
            <person name="Li P."/>
            <person name="Shi C."/>
            <person name="Zheng F."/>
            <person name="Jian J."/>
            <person name="Huang B."/>
            <person name="Shan D."/>
            <person name="Shi M."/>
            <person name="Fang C."/>
            <person name="Yue Y."/>
            <person name="Li F."/>
            <person name="Li D."/>
            <person name="Wei S."/>
            <person name="Han B."/>
            <person name="Jiang C."/>
            <person name="Yin Y."/>
            <person name="Xia T."/>
            <person name="Zhang Z."/>
            <person name="Bennetzen J.L."/>
            <person name="Zhao S."/>
            <person name="Wan X."/>
        </authorList>
    </citation>
    <scope>NUCLEOTIDE SEQUENCE [LARGE SCALE GENOMIC DNA]</scope>
    <source>
        <strain evidence="7">cv. Shuchazao</strain>
        <tissue evidence="6">Leaf</tissue>
    </source>
</reference>
<comment type="similarity">
    <text evidence="3">Belongs to the eukaryotic RPB4 RNA polymerase subunit family.</text>
</comment>
<feature type="domain" description="RNA polymerase Rpb4/RPC9 core" evidence="5">
    <location>
        <begin position="1"/>
        <end position="125"/>
    </location>
</feature>
<keyword evidence="4" id="KW-1133">Transmembrane helix</keyword>
<evidence type="ECO:0000313" key="6">
    <source>
        <dbReference type="EMBL" id="THG12784.1"/>
    </source>
</evidence>
<dbReference type="Gene3D" id="1.20.1250.40">
    <property type="match status" value="1"/>
</dbReference>
<evidence type="ECO:0000256" key="2">
    <source>
        <dbReference type="ARBA" id="ARBA00023242"/>
    </source>
</evidence>
<dbReference type="AlphaFoldDB" id="A0A4S4EAP4"/>
<proteinExistence type="inferred from homology"/>
<keyword evidence="4" id="KW-0472">Membrane</keyword>
<organism evidence="6 7">
    <name type="scientific">Camellia sinensis var. sinensis</name>
    <name type="common">China tea</name>
    <dbReference type="NCBI Taxonomy" id="542762"/>
    <lineage>
        <taxon>Eukaryota</taxon>
        <taxon>Viridiplantae</taxon>
        <taxon>Streptophyta</taxon>
        <taxon>Embryophyta</taxon>
        <taxon>Tracheophyta</taxon>
        <taxon>Spermatophyta</taxon>
        <taxon>Magnoliopsida</taxon>
        <taxon>eudicotyledons</taxon>
        <taxon>Gunneridae</taxon>
        <taxon>Pentapetalae</taxon>
        <taxon>asterids</taxon>
        <taxon>Ericales</taxon>
        <taxon>Theaceae</taxon>
        <taxon>Camellia</taxon>
    </lineage>
</organism>
<dbReference type="STRING" id="542762.A0A4S4EAP4"/>
<dbReference type="InterPro" id="IPR010997">
    <property type="entry name" value="HRDC-like_sf"/>
</dbReference>
<dbReference type="GO" id="GO:0000166">
    <property type="term" value="F:nucleotide binding"/>
    <property type="evidence" value="ECO:0007669"/>
    <property type="project" value="InterPro"/>
</dbReference>
<keyword evidence="7" id="KW-1185">Reference proteome</keyword>
<dbReference type="SMART" id="SM00657">
    <property type="entry name" value="RPOL4c"/>
    <property type="match status" value="1"/>
</dbReference>
<dbReference type="Pfam" id="PF03874">
    <property type="entry name" value="RNA_pol_Rpb4"/>
    <property type="match status" value="1"/>
</dbReference>
<dbReference type="PANTHER" id="PTHR21297">
    <property type="entry name" value="DNA-DIRECTED RNA POLYMERASE II"/>
    <property type="match status" value="1"/>
</dbReference>
<dbReference type="SUPFAM" id="SSF47819">
    <property type="entry name" value="HRDC-like"/>
    <property type="match status" value="1"/>
</dbReference>
<dbReference type="GO" id="GO:0030880">
    <property type="term" value="C:RNA polymerase complex"/>
    <property type="evidence" value="ECO:0007669"/>
    <property type="project" value="InterPro"/>
</dbReference>
<dbReference type="GO" id="GO:0006352">
    <property type="term" value="P:DNA-templated transcription initiation"/>
    <property type="evidence" value="ECO:0007669"/>
    <property type="project" value="InterPro"/>
</dbReference>
<comment type="subcellular location">
    <subcellularLocation>
        <location evidence="1">Nucleus</location>
    </subcellularLocation>
</comment>
<comment type="caution">
    <text evidence="6">The sequence shown here is derived from an EMBL/GenBank/DDBJ whole genome shotgun (WGS) entry which is preliminary data.</text>
</comment>
<dbReference type="Proteomes" id="UP000306102">
    <property type="component" value="Unassembled WGS sequence"/>
</dbReference>
<dbReference type="GO" id="GO:0005634">
    <property type="term" value="C:nucleus"/>
    <property type="evidence" value="ECO:0007669"/>
    <property type="project" value="UniProtKB-SubCell"/>
</dbReference>
<evidence type="ECO:0000259" key="5">
    <source>
        <dbReference type="SMART" id="SM00657"/>
    </source>
</evidence>
<dbReference type="EMBL" id="SDRB02006351">
    <property type="protein sequence ID" value="THG12784.1"/>
    <property type="molecule type" value="Genomic_DNA"/>
</dbReference>
<evidence type="ECO:0000256" key="3">
    <source>
        <dbReference type="ARBA" id="ARBA00025724"/>
    </source>
</evidence>
<protein>
    <recommendedName>
        <fullName evidence="5">RNA polymerase Rpb4/RPC9 core domain-containing protein</fullName>
    </recommendedName>
</protein>
<dbReference type="InterPro" id="IPR006590">
    <property type="entry name" value="RNA_pol_Rpb4/RPC9_core"/>
</dbReference>
<keyword evidence="2" id="KW-0539">Nucleus</keyword>
<dbReference type="InterPro" id="IPR045222">
    <property type="entry name" value="Rpb4-like"/>
</dbReference>
<dbReference type="InterPro" id="IPR005574">
    <property type="entry name" value="Rpb4/RPC9"/>
</dbReference>
<evidence type="ECO:0000256" key="4">
    <source>
        <dbReference type="SAM" id="Phobius"/>
    </source>
</evidence>
<dbReference type="InterPro" id="IPR038324">
    <property type="entry name" value="Rpb4/RPC9_sf"/>
</dbReference>
<name>A0A4S4EAP4_CAMSN</name>
<evidence type="ECO:0000256" key="1">
    <source>
        <dbReference type="ARBA" id="ARBA00004123"/>
    </source>
</evidence>